<dbReference type="Proteomes" id="UP001604277">
    <property type="component" value="Unassembled WGS sequence"/>
</dbReference>
<keyword evidence="3" id="KW-1185">Reference proteome</keyword>
<evidence type="ECO:0000313" key="3">
    <source>
        <dbReference type="Proteomes" id="UP001604277"/>
    </source>
</evidence>
<name>A0ABD1T982_9LAMI</name>
<feature type="compositionally biased region" description="Polar residues" evidence="1">
    <location>
        <begin position="70"/>
        <end position="85"/>
    </location>
</feature>
<protein>
    <submittedName>
        <fullName evidence="2">Uncharacterized protein</fullName>
    </submittedName>
</protein>
<evidence type="ECO:0000256" key="1">
    <source>
        <dbReference type="SAM" id="MobiDB-lite"/>
    </source>
</evidence>
<feature type="region of interest" description="Disordered" evidence="1">
    <location>
        <begin position="64"/>
        <end position="85"/>
    </location>
</feature>
<reference evidence="3" key="1">
    <citation type="submission" date="2024-07" db="EMBL/GenBank/DDBJ databases">
        <title>Two chromosome-level genome assemblies of Korean endemic species Abeliophyllum distichum and Forsythia ovata (Oleaceae).</title>
        <authorList>
            <person name="Jang H."/>
        </authorList>
    </citation>
    <scope>NUCLEOTIDE SEQUENCE [LARGE SCALE GENOMIC DNA]</scope>
</reference>
<gene>
    <name evidence="2" type="ORF">Fot_32942</name>
</gene>
<organism evidence="2 3">
    <name type="scientific">Forsythia ovata</name>
    <dbReference type="NCBI Taxonomy" id="205694"/>
    <lineage>
        <taxon>Eukaryota</taxon>
        <taxon>Viridiplantae</taxon>
        <taxon>Streptophyta</taxon>
        <taxon>Embryophyta</taxon>
        <taxon>Tracheophyta</taxon>
        <taxon>Spermatophyta</taxon>
        <taxon>Magnoliopsida</taxon>
        <taxon>eudicotyledons</taxon>
        <taxon>Gunneridae</taxon>
        <taxon>Pentapetalae</taxon>
        <taxon>asterids</taxon>
        <taxon>lamiids</taxon>
        <taxon>Lamiales</taxon>
        <taxon>Oleaceae</taxon>
        <taxon>Forsythieae</taxon>
        <taxon>Forsythia</taxon>
    </lineage>
</organism>
<comment type="caution">
    <text evidence="2">The sequence shown here is derived from an EMBL/GenBank/DDBJ whole genome shotgun (WGS) entry which is preliminary data.</text>
</comment>
<proteinExistence type="predicted"/>
<dbReference type="AlphaFoldDB" id="A0ABD1T982"/>
<feature type="region of interest" description="Disordered" evidence="1">
    <location>
        <begin position="22"/>
        <end position="47"/>
    </location>
</feature>
<dbReference type="EMBL" id="JBFOLJ010000009">
    <property type="protein sequence ID" value="KAL2509295.1"/>
    <property type="molecule type" value="Genomic_DNA"/>
</dbReference>
<sequence>MIDISNNNVHLKIQTKTSILDSTGSSGPFTNDMRKSMAPRGGKIPGLSKSKRAIRLRQWGLVGRAPSGKSAESNKFTGNYRMNSKNKIGHGVCRKASSLSAIQSVGRMKTQVLAHNRLREVEGEVDKMA</sequence>
<accession>A0ABD1T982</accession>
<evidence type="ECO:0000313" key="2">
    <source>
        <dbReference type="EMBL" id="KAL2509295.1"/>
    </source>
</evidence>